<dbReference type="AlphaFoldDB" id="A0ABD5P1P6"/>
<comment type="caution">
    <text evidence="1">The sequence shown here is derived from an EMBL/GenBank/DDBJ whole genome shotgun (WGS) entry which is preliminary data.</text>
</comment>
<gene>
    <name evidence="1" type="primary">lwrS</name>
    <name evidence="1" type="ORF">ACFOZ7_14465</name>
</gene>
<proteinExistence type="predicted"/>
<evidence type="ECO:0000313" key="1">
    <source>
        <dbReference type="EMBL" id="MFC4248122.1"/>
    </source>
</evidence>
<sequence length="126" mass="14057">MDARYAFRVRFRLEPAAADVSVAPDTFETTCSLAAAEPGTEGWLFFRDTLWRGEVGDPAHARRLVEEKLPVPVENVEFAALHTDEEYLEALKAEIAADLEPFKADDVTEVLSKYFGSSLMVESTDE</sequence>
<protein>
    <submittedName>
        <fullName evidence="1">LWR-salt protein</fullName>
    </submittedName>
</protein>
<organism evidence="1 2">
    <name type="scientific">Natribaculum luteum</name>
    <dbReference type="NCBI Taxonomy" id="1586232"/>
    <lineage>
        <taxon>Archaea</taxon>
        <taxon>Methanobacteriati</taxon>
        <taxon>Methanobacteriota</taxon>
        <taxon>Stenosarchaea group</taxon>
        <taxon>Halobacteria</taxon>
        <taxon>Halobacteriales</taxon>
        <taxon>Natrialbaceae</taxon>
        <taxon>Natribaculum</taxon>
    </lineage>
</organism>
<dbReference type="Pfam" id="PF26423">
    <property type="entry name" value="LWR_salt"/>
    <property type="match status" value="1"/>
</dbReference>
<evidence type="ECO:0000313" key="2">
    <source>
        <dbReference type="Proteomes" id="UP001595821"/>
    </source>
</evidence>
<dbReference type="RefSeq" id="WP_246971886.1">
    <property type="nucleotide sequence ID" value="NZ_CP095397.1"/>
</dbReference>
<dbReference type="EMBL" id="JBHSDJ010000115">
    <property type="protein sequence ID" value="MFC4248122.1"/>
    <property type="molecule type" value="Genomic_DNA"/>
</dbReference>
<dbReference type="GeneID" id="71852661"/>
<dbReference type="InterPro" id="IPR049798">
    <property type="entry name" value="LWR_salt"/>
</dbReference>
<dbReference type="NCBIfam" id="NF033910">
    <property type="entry name" value="LWR_salt"/>
    <property type="match status" value="1"/>
</dbReference>
<reference evidence="1 2" key="1">
    <citation type="journal article" date="2014" name="Int. J. Syst. Evol. Microbiol.">
        <title>Complete genome sequence of Corynebacterium casei LMG S-19264T (=DSM 44701T), isolated from a smear-ripened cheese.</title>
        <authorList>
            <consortium name="US DOE Joint Genome Institute (JGI-PGF)"/>
            <person name="Walter F."/>
            <person name="Albersmeier A."/>
            <person name="Kalinowski J."/>
            <person name="Ruckert C."/>
        </authorList>
    </citation>
    <scope>NUCLEOTIDE SEQUENCE [LARGE SCALE GENOMIC DNA]</scope>
    <source>
        <strain evidence="1 2">IBRC-M 10912</strain>
    </source>
</reference>
<dbReference type="Proteomes" id="UP001595821">
    <property type="component" value="Unassembled WGS sequence"/>
</dbReference>
<name>A0ABD5P1P6_9EURY</name>
<accession>A0ABD5P1P6</accession>